<evidence type="ECO:0000256" key="1">
    <source>
        <dbReference type="SAM" id="MobiDB-lite"/>
    </source>
</evidence>
<evidence type="ECO:0000313" key="3">
    <source>
        <dbReference type="Proteomes" id="UP000041254"/>
    </source>
</evidence>
<dbReference type="Proteomes" id="UP000041254">
    <property type="component" value="Unassembled WGS sequence"/>
</dbReference>
<feature type="compositionally biased region" description="Low complexity" evidence="1">
    <location>
        <begin position="104"/>
        <end position="114"/>
    </location>
</feature>
<keyword evidence="3" id="KW-1185">Reference proteome</keyword>
<dbReference type="InParanoid" id="A0A0G4GMA5"/>
<accession>A0A0G4GMA5</accession>
<organism evidence="2 3">
    <name type="scientific">Vitrella brassicaformis (strain CCMP3155)</name>
    <dbReference type="NCBI Taxonomy" id="1169540"/>
    <lineage>
        <taxon>Eukaryota</taxon>
        <taxon>Sar</taxon>
        <taxon>Alveolata</taxon>
        <taxon>Colpodellida</taxon>
        <taxon>Vitrellaceae</taxon>
        <taxon>Vitrella</taxon>
    </lineage>
</organism>
<sequence>MLLSFCNRDKIGDLCQCSDCTLGCDESLFIPHPRDVAPCTPAVPPVAPQPQDVARGYPILPRQATHRGVALGKKVLHSKGTSASQSTATALAASSPLCHHEPVVSRSPPVLPVKRPGDHLDSPIPRKLRPTWSPSVLDGHPLLQSLLRNLDGGEGNDHRHKRDAARMDFLNLDDRSARPLMIYEDKADLMMANVACDGDPSHAPRLAIFPRLLDGCSYGGDKQPNKRPPAVRHVSVNVFAAVINVDTGKVRAFRSQRQLCHEGVRARECAFKLTYMKAKMPSKKQYDDCKGREMVLEPTDLNRSALYIQRLPLWTDGK</sequence>
<dbReference type="EMBL" id="CDMY01000718">
    <property type="protein sequence ID" value="CEM31337.1"/>
    <property type="molecule type" value="Genomic_DNA"/>
</dbReference>
<evidence type="ECO:0000313" key="2">
    <source>
        <dbReference type="EMBL" id="CEM31337.1"/>
    </source>
</evidence>
<dbReference type="AlphaFoldDB" id="A0A0G4GMA5"/>
<name>A0A0G4GMA5_VITBC</name>
<protein>
    <submittedName>
        <fullName evidence="2">Uncharacterized protein</fullName>
    </submittedName>
</protein>
<proteinExistence type="predicted"/>
<gene>
    <name evidence="2" type="ORF">Vbra_10109</name>
</gene>
<feature type="region of interest" description="Disordered" evidence="1">
    <location>
        <begin position="103"/>
        <end position="127"/>
    </location>
</feature>
<dbReference type="VEuPathDB" id="CryptoDB:Vbra_10109"/>
<reference evidence="2 3" key="1">
    <citation type="submission" date="2014-11" db="EMBL/GenBank/DDBJ databases">
        <authorList>
            <person name="Zhu J."/>
            <person name="Qi W."/>
            <person name="Song R."/>
        </authorList>
    </citation>
    <scope>NUCLEOTIDE SEQUENCE [LARGE SCALE GENOMIC DNA]</scope>
</reference>